<dbReference type="GO" id="GO:0007059">
    <property type="term" value="P:chromosome segregation"/>
    <property type="evidence" value="ECO:0007669"/>
    <property type="project" value="UniProtKB-KW"/>
</dbReference>
<feature type="compositionally biased region" description="Basic and acidic residues" evidence="8">
    <location>
        <begin position="885"/>
        <end position="941"/>
    </location>
</feature>
<organism evidence="10 11">
    <name type="scientific">Penicillium digitatum</name>
    <name type="common">Green mold</name>
    <dbReference type="NCBI Taxonomy" id="36651"/>
    <lineage>
        <taxon>Eukaryota</taxon>
        <taxon>Fungi</taxon>
        <taxon>Dikarya</taxon>
        <taxon>Ascomycota</taxon>
        <taxon>Pezizomycotina</taxon>
        <taxon>Eurotiomycetes</taxon>
        <taxon>Eurotiomycetidae</taxon>
        <taxon>Eurotiales</taxon>
        <taxon>Aspergillaceae</taxon>
        <taxon>Penicillium</taxon>
    </lineage>
</organism>
<feature type="compositionally biased region" description="Basic and acidic residues" evidence="8">
    <location>
        <begin position="853"/>
        <end position="877"/>
    </location>
</feature>
<feature type="compositionally biased region" description="Polar residues" evidence="8">
    <location>
        <begin position="785"/>
        <end position="815"/>
    </location>
</feature>
<feature type="compositionally biased region" description="Polar residues" evidence="8">
    <location>
        <begin position="145"/>
        <end position="154"/>
    </location>
</feature>
<feature type="compositionally biased region" description="Basic and acidic residues" evidence="8">
    <location>
        <begin position="695"/>
        <end position="706"/>
    </location>
</feature>
<feature type="region of interest" description="Disordered" evidence="8">
    <location>
        <begin position="1206"/>
        <end position="1226"/>
    </location>
</feature>
<comment type="similarity">
    <text evidence="3">Belongs to the INCENP family.</text>
</comment>
<dbReference type="GO" id="GO:0005634">
    <property type="term" value="C:nucleus"/>
    <property type="evidence" value="ECO:0007669"/>
    <property type="project" value="UniProtKB-SubCell"/>
</dbReference>
<protein>
    <submittedName>
        <fullName evidence="10">Inner centromere protein-related protein</fullName>
    </submittedName>
</protein>
<comment type="subcellular location">
    <subcellularLocation>
        <location evidence="2">Cytoplasm</location>
        <location evidence="2">Cytoskeleton</location>
        <location evidence="2">Spindle</location>
    </subcellularLocation>
    <subcellularLocation>
        <location evidence="1">Nucleus</location>
    </subcellularLocation>
</comment>
<dbReference type="RefSeq" id="XP_014534907.1">
    <property type="nucleotide sequence ID" value="XM_014679421.1"/>
</dbReference>
<dbReference type="Gene3D" id="6.10.250.2990">
    <property type="match status" value="1"/>
</dbReference>
<dbReference type="PANTHER" id="PTHR13142">
    <property type="entry name" value="INNER CENTROMERE PROTEIN"/>
    <property type="match status" value="1"/>
</dbReference>
<keyword evidence="5" id="KW-0159">Chromosome partition</keyword>
<evidence type="ECO:0000256" key="3">
    <source>
        <dbReference type="ARBA" id="ARBA00010042"/>
    </source>
</evidence>
<sequence>MVASARAQKPVGSAPWIAAEKENIAELVEQEMEEVEYPVRHEMDWLNEHMTEIFSKGQANFADVFKTPGKMRGKTPRTARKRNPEESRVPLSEIFSSAQKQLENQASTSPFIHRVVSKPAPVEASHVPRTKIVKEEASQPECPDLTQNLNSSPKHNSDSGYHGMPGDDEMVLPVVQQESQASTQPFEQDEPMNPDIQEVNFLASQQTNEESFHSAREEIRARGETVEPNKDPTPTQERKACPIASVPKESDTGVISTPIKKRKSTLDAKMLENRQKKEPEPKKSVPAVSKPEPSPEKAPVSPVAAPIQTQESHPEDEDMENVTKDDTILDNLDEIGSPSDGSTPERPFARKSSLSFATLPAREPLKTRTSYVDLAKMSTAGRPSYFGRQTGGHRIPQAAAEDSSGSRVLEIEPEKEPSEEADPDEATRMHIKKSTQSLHDRISMLGKLQPSRPRKSIPSASGLVAGQVSYPDLPASKAESKSDASNERAHEAPAPEPMSVDDDWIRPLSSPQKPELFKSKGTTVKEKLAEIEKPRAINKIDTWQTEPAYPKSSTSIFSSPRPHGHQPSISLSHTAADASTTPTGSPRRFDGHISASKLKLHSIMKSAKGLFSSTGSTLRIEHSPEQARIQPSADPSTKLAKHLSQPVPIISPQRPEGRRTRSSTEKEEKRRQHQREEQERGDQEEEEEEEEEEERTERAREQEKQRALKLKAAQENSSVEPEERSGSAAHKAPHSQRQQSREPELAQESNSRFAIPQPKQNDRRPLKPTREPMKRPTPQPMSIRVGSTMSRQQIPVPSSSSTQELVASSAPTSKPTLKKKGSNTSLHTASSASSFKSSISSQTQAQRKAQVASDRKKEQEREARRKEEQKRELERKRASQQQQQEEARRQEMRSRVEAERERQAERDLQAERERRDRSAQEDPNKAARMEAIKKRQAENARKHGRQGSQQILSEGPILQHEQSYSQSSQRSDLGASRPASRLGSSIQPFGGRSINPPAPNPAKPPKRANDEANHRPAPSKPSNVQSTGEFKRRKTEDEYNPLPPVRTMAQPIRQSNIRKPSTLGRGQSSIAPQSTSSSYRNAQPQRPAHPIVTYTNGKIPFAEPNHAPPPPSTHKAAPNSAQRPQAKPSPKYPSGENIHLPEINTDSEDDDDSDSEMFPVPKWAQAKELEGLLRQQDGMEVDSIFGPIAPFSLEDTFKADKKVKKYRDRTSSANWSGPDGLTQEEIRKDVAERQRLRLNGGWSFNS</sequence>
<evidence type="ECO:0000256" key="2">
    <source>
        <dbReference type="ARBA" id="ARBA00004186"/>
    </source>
</evidence>
<feature type="domain" description="Inner centromere protein ARK-binding" evidence="9">
    <location>
        <begin position="1142"/>
        <end position="1197"/>
    </location>
</feature>
<feature type="compositionally biased region" description="Basic and acidic residues" evidence="8">
    <location>
        <begin position="210"/>
        <end position="240"/>
    </location>
</feature>
<feature type="region of interest" description="Disordered" evidence="8">
    <location>
        <begin position="538"/>
        <end position="593"/>
    </location>
</feature>
<evidence type="ECO:0000256" key="5">
    <source>
        <dbReference type="ARBA" id="ARBA00022829"/>
    </source>
</evidence>
<dbReference type="PANTHER" id="PTHR13142:SF1">
    <property type="entry name" value="INNER CENTROMERE PROTEIN"/>
    <property type="match status" value="1"/>
</dbReference>
<keyword evidence="7" id="KW-0539">Nucleus</keyword>
<feature type="compositionally biased region" description="Polar residues" evidence="8">
    <location>
        <begin position="1052"/>
        <end position="1067"/>
    </location>
</feature>
<feature type="compositionally biased region" description="Polar residues" evidence="8">
    <location>
        <begin position="960"/>
        <end position="971"/>
    </location>
</feature>
<feature type="compositionally biased region" description="Low complexity" evidence="8">
    <location>
        <begin position="1068"/>
        <end position="1078"/>
    </location>
</feature>
<keyword evidence="6" id="KW-0206">Cytoskeleton</keyword>
<dbReference type="Pfam" id="PF03941">
    <property type="entry name" value="INCENP_ARK-bind"/>
    <property type="match status" value="1"/>
</dbReference>
<feature type="compositionally biased region" description="Basic and acidic residues" evidence="8">
    <location>
        <begin position="264"/>
        <end position="283"/>
    </location>
</feature>
<dbReference type="VEuPathDB" id="FungiDB:PDIP_46180"/>
<feature type="compositionally biased region" description="Basic residues" evidence="8">
    <location>
        <begin position="69"/>
        <end position="81"/>
    </location>
</feature>
<dbReference type="Proteomes" id="UP000595662">
    <property type="component" value="Chromosome 4"/>
</dbReference>
<evidence type="ECO:0000256" key="1">
    <source>
        <dbReference type="ARBA" id="ARBA00004123"/>
    </source>
</evidence>
<proteinExistence type="inferred from homology"/>
<evidence type="ECO:0000313" key="10">
    <source>
        <dbReference type="EMBL" id="QQK46275.1"/>
    </source>
</evidence>
<accession>A0A7T6XRW3</accession>
<dbReference type="AlphaFoldDB" id="A0A7T6XRW3"/>
<evidence type="ECO:0000259" key="9">
    <source>
        <dbReference type="Pfam" id="PF03941"/>
    </source>
</evidence>
<evidence type="ECO:0000313" key="11">
    <source>
        <dbReference type="Proteomes" id="UP000595662"/>
    </source>
</evidence>
<feature type="compositionally biased region" description="Acidic residues" evidence="8">
    <location>
        <begin position="1145"/>
        <end position="1155"/>
    </location>
</feature>
<feature type="compositionally biased region" description="Basic and acidic residues" evidence="8">
    <location>
        <begin position="478"/>
        <end position="493"/>
    </location>
</feature>
<evidence type="ECO:0000256" key="8">
    <source>
        <dbReference type="SAM" id="MobiDB-lite"/>
    </source>
</evidence>
<feature type="compositionally biased region" description="Basic and acidic residues" evidence="8">
    <location>
        <begin position="760"/>
        <end position="774"/>
    </location>
</feature>
<feature type="compositionally biased region" description="Low complexity" evidence="8">
    <location>
        <begin position="822"/>
        <end position="845"/>
    </location>
</feature>
<feature type="region of interest" description="Disordered" evidence="8">
    <location>
        <begin position="205"/>
        <end position="367"/>
    </location>
</feature>
<dbReference type="KEGG" id="pdp:PDIP_46180"/>
<feature type="compositionally biased region" description="Polar residues" evidence="8">
    <location>
        <begin position="541"/>
        <end position="558"/>
    </location>
</feature>
<feature type="region of interest" description="Disordered" evidence="8">
    <location>
        <begin position="381"/>
        <end position="523"/>
    </location>
</feature>
<dbReference type="GeneID" id="26232935"/>
<feature type="region of interest" description="Disordered" evidence="8">
    <location>
        <begin position="66"/>
        <end position="90"/>
    </location>
</feature>
<dbReference type="OMA" id="PVPKWAQ"/>
<feature type="region of interest" description="Disordered" evidence="8">
    <location>
        <begin position="611"/>
        <end position="1158"/>
    </location>
</feature>
<name>A0A7T6XRW3_PENDI</name>
<evidence type="ECO:0000256" key="6">
    <source>
        <dbReference type="ARBA" id="ARBA00023212"/>
    </source>
</evidence>
<feature type="compositionally biased region" description="Polar residues" evidence="8">
    <location>
        <begin position="567"/>
        <end position="584"/>
    </location>
</feature>
<gene>
    <name evidence="10" type="ORF">Pdw03_1173</name>
</gene>
<feature type="compositionally biased region" description="Acidic residues" evidence="8">
    <location>
        <begin position="682"/>
        <end position="694"/>
    </location>
</feature>
<feature type="compositionally biased region" description="Basic and acidic residues" evidence="8">
    <location>
        <begin position="655"/>
        <end position="681"/>
    </location>
</feature>
<reference evidence="10 11" key="1">
    <citation type="submission" date="2020-08" db="EMBL/GenBank/DDBJ databases">
        <title>The completed genome sequence of the pathogenic ascomycete fungus Penicillium digitatum.</title>
        <authorList>
            <person name="Wang M."/>
        </authorList>
    </citation>
    <scope>NUCLEOTIDE SEQUENCE [LARGE SCALE GENOMIC DNA]</scope>
    <source>
        <strain evidence="10 11">PdW03</strain>
    </source>
</reference>
<dbReference type="InterPro" id="IPR005635">
    <property type="entry name" value="Inner_centromere_prot_ARK-bd"/>
</dbReference>
<feature type="compositionally biased region" description="Polar residues" evidence="8">
    <location>
        <begin position="176"/>
        <end position="186"/>
    </location>
</feature>
<feature type="region of interest" description="Disordered" evidence="8">
    <location>
        <begin position="120"/>
        <end position="192"/>
    </location>
</feature>
<dbReference type="EMBL" id="CP060777">
    <property type="protein sequence ID" value="QQK46275.1"/>
    <property type="molecule type" value="Genomic_DNA"/>
</dbReference>
<evidence type="ECO:0000256" key="7">
    <source>
        <dbReference type="ARBA" id="ARBA00023242"/>
    </source>
</evidence>
<keyword evidence="4" id="KW-0963">Cytoplasm</keyword>
<feature type="compositionally biased region" description="Basic and acidic residues" evidence="8">
    <location>
        <begin position="409"/>
        <end position="418"/>
    </location>
</feature>
<dbReference type="GO" id="GO:0005819">
    <property type="term" value="C:spindle"/>
    <property type="evidence" value="ECO:0007669"/>
    <property type="project" value="UniProtKB-SubCell"/>
</dbReference>
<evidence type="ECO:0000256" key="4">
    <source>
        <dbReference type="ARBA" id="ARBA00022490"/>
    </source>
</evidence>